<evidence type="ECO:0000256" key="1">
    <source>
        <dbReference type="ARBA" id="ARBA00023015"/>
    </source>
</evidence>
<dbReference type="InterPro" id="IPR050109">
    <property type="entry name" value="HTH-type_TetR-like_transc_reg"/>
</dbReference>
<dbReference type="InterPro" id="IPR023772">
    <property type="entry name" value="DNA-bd_HTH_TetR-type_CS"/>
</dbReference>
<organism evidence="6 7">
    <name type="scientific">Pseudonocardia xishanensis</name>
    <dbReference type="NCBI Taxonomy" id="630995"/>
    <lineage>
        <taxon>Bacteria</taxon>
        <taxon>Bacillati</taxon>
        <taxon>Actinomycetota</taxon>
        <taxon>Actinomycetes</taxon>
        <taxon>Pseudonocardiales</taxon>
        <taxon>Pseudonocardiaceae</taxon>
        <taxon>Pseudonocardia</taxon>
    </lineage>
</organism>
<evidence type="ECO:0000256" key="4">
    <source>
        <dbReference type="PROSITE-ProRule" id="PRU00335"/>
    </source>
</evidence>
<dbReference type="InterPro" id="IPR009057">
    <property type="entry name" value="Homeodomain-like_sf"/>
</dbReference>
<evidence type="ECO:0000313" key="7">
    <source>
        <dbReference type="Proteomes" id="UP001501598"/>
    </source>
</evidence>
<dbReference type="PANTHER" id="PTHR30055">
    <property type="entry name" value="HTH-TYPE TRANSCRIPTIONAL REGULATOR RUTR"/>
    <property type="match status" value="1"/>
</dbReference>
<dbReference type="RefSeq" id="WP_345428928.1">
    <property type="nucleotide sequence ID" value="NZ_BAABGT010000124.1"/>
</dbReference>
<keyword evidence="3" id="KW-0804">Transcription</keyword>
<evidence type="ECO:0000256" key="2">
    <source>
        <dbReference type="ARBA" id="ARBA00023125"/>
    </source>
</evidence>
<keyword evidence="2 4" id="KW-0238">DNA-binding</keyword>
<dbReference type="PROSITE" id="PS50977">
    <property type="entry name" value="HTH_TETR_2"/>
    <property type="match status" value="1"/>
</dbReference>
<name>A0ABP8S5A3_9PSEU</name>
<feature type="DNA-binding region" description="H-T-H motif" evidence="4">
    <location>
        <begin position="40"/>
        <end position="59"/>
    </location>
</feature>
<dbReference type="SUPFAM" id="SSF46689">
    <property type="entry name" value="Homeodomain-like"/>
    <property type="match status" value="1"/>
</dbReference>
<evidence type="ECO:0000259" key="5">
    <source>
        <dbReference type="PROSITE" id="PS50977"/>
    </source>
</evidence>
<accession>A0ABP8S5A3</accession>
<reference evidence="7" key="1">
    <citation type="journal article" date="2019" name="Int. J. Syst. Evol. Microbiol.">
        <title>The Global Catalogue of Microorganisms (GCM) 10K type strain sequencing project: providing services to taxonomists for standard genome sequencing and annotation.</title>
        <authorList>
            <consortium name="The Broad Institute Genomics Platform"/>
            <consortium name="The Broad Institute Genome Sequencing Center for Infectious Disease"/>
            <person name="Wu L."/>
            <person name="Ma J."/>
        </authorList>
    </citation>
    <scope>NUCLEOTIDE SEQUENCE [LARGE SCALE GENOMIC DNA]</scope>
    <source>
        <strain evidence="7">JCM 17906</strain>
    </source>
</reference>
<feature type="domain" description="HTH tetR-type" evidence="5">
    <location>
        <begin position="17"/>
        <end position="77"/>
    </location>
</feature>
<keyword evidence="7" id="KW-1185">Reference proteome</keyword>
<proteinExistence type="predicted"/>
<dbReference type="Proteomes" id="UP001501598">
    <property type="component" value="Unassembled WGS sequence"/>
</dbReference>
<dbReference type="PANTHER" id="PTHR30055:SF234">
    <property type="entry name" value="HTH-TYPE TRANSCRIPTIONAL REGULATOR BETI"/>
    <property type="match status" value="1"/>
</dbReference>
<dbReference type="PROSITE" id="PS01081">
    <property type="entry name" value="HTH_TETR_1"/>
    <property type="match status" value="1"/>
</dbReference>
<dbReference type="Gene3D" id="1.10.357.10">
    <property type="entry name" value="Tetracycline Repressor, domain 2"/>
    <property type="match status" value="1"/>
</dbReference>
<evidence type="ECO:0000256" key="3">
    <source>
        <dbReference type="ARBA" id="ARBA00023163"/>
    </source>
</evidence>
<dbReference type="InterPro" id="IPR001647">
    <property type="entry name" value="HTH_TetR"/>
</dbReference>
<dbReference type="Pfam" id="PF00440">
    <property type="entry name" value="TetR_N"/>
    <property type="match status" value="1"/>
</dbReference>
<evidence type="ECO:0000313" key="6">
    <source>
        <dbReference type="EMBL" id="GAA4561055.1"/>
    </source>
</evidence>
<gene>
    <name evidence="6" type="ORF">GCM10023175_72370</name>
</gene>
<dbReference type="EMBL" id="BAABGT010000124">
    <property type="protein sequence ID" value="GAA4561055.1"/>
    <property type="molecule type" value="Genomic_DNA"/>
</dbReference>
<protein>
    <recommendedName>
        <fullName evidence="5">HTH tetR-type domain-containing protein</fullName>
    </recommendedName>
</protein>
<sequence length="214" mass="23558">MTTPSPEIPAAVQERSRRTLKRIYEAGTLLLELHGPSALTVANVAAEAGVSTGSVYRRFGSKEQLLAVIQYEFVEDFKAELARRLADERLVSAASVSEVVDIAVRGFVETFQARQTLLRVLILVSTENQAALELGSQGARECGAMFREVLLRVADQVKRPDPEAAIDHAYRSMYSMCAFRAMFGENLESGMPAPWPVMIDEMAVAICAYLTAER</sequence>
<comment type="caution">
    <text evidence="6">The sequence shown here is derived from an EMBL/GenBank/DDBJ whole genome shotgun (WGS) entry which is preliminary data.</text>
</comment>
<keyword evidence="1" id="KW-0805">Transcription regulation</keyword>